<evidence type="ECO:0000313" key="9">
    <source>
        <dbReference type="EnsemblFungi" id="PTTG_07440-t43_1-p1"/>
    </source>
</evidence>
<evidence type="ECO:0000256" key="1">
    <source>
        <dbReference type="ARBA" id="ARBA00022679"/>
    </source>
</evidence>
<evidence type="ECO:0000313" key="10">
    <source>
        <dbReference type="Proteomes" id="UP000005240"/>
    </source>
</evidence>
<proteinExistence type="predicted"/>
<keyword evidence="10" id="KW-1185">Reference proteome</keyword>
<evidence type="ECO:0000256" key="3">
    <source>
        <dbReference type="ARBA" id="ARBA00022989"/>
    </source>
</evidence>
<reference evidence="9 10" key="3">
    <citation type="journal article" date="2017" name="G3 (Bethesda)">
        <title>Comparative analysis highlights variable genome content of wheat rusts and divergence of the mating loci.</title>
        <authorList>
            <person name="Cuomo C.A."/>
            <person name="Bakkeren G."/>
            <person name="Khalil H.B."/>
            <person name="Panwar V."/>
            <person name="Joly D."/>
            <person name="Linning R."/>
            <person name="Sakthikumar S."/>
            <person name="Song X."/>
            <person name="Adiconis X."/>
            <person name="Fan L."/>
            <person name="Goldberg J.M."/>
            <person name="Levin J.Z."/>
            <person name="Young S."/>
            <person name="Zeng Q."/>
            <person name="Anikster Y."/>
            <person name="Bruce M."/>
            <person name="Wang M."/>
            <person name="Yin C."/>
            <person name="McCallum B."/>
            <person name="Szabo L.J."/>
            <person name="Hulbert S."/>
            <person name="Chen X."/>
            <person name="Fellers J.P."/>
        </authorList>
    </citation>
    <scope>NUCLEOTIDE SEQUENCE</scope>
    <source>
        <strain evidence="9">isolate 1-1 / race 1 (BBBD)</strain>
        <strain evidence="10">Isolate 1-1 / race 1 (BBBD)</strain>
    </source>
</reference>
<dbReference type="STRING" id="630390.A0A0C4F2W8"/>
<accession>A0A0C4F2W8</accession>
<dbReference type="GO" id="GO:0016746">
    <property type="term" value="F:acyltransferase activity"/>
    <property type="evidence" value="ECO:0007669"/>
    <property type="project" value="UniProtKB-KW"/>
</dbReference>
<keyword evidence="4" id="KW-0443">Lipid metabolism</keyword>
<evidence type="ECO:0000256" key="4">
    <source>
        <dbReference type="ARBA" id="ARBA00023098"/>
    </source>
</evidence>
<reference evidence="8" key="1">
    <citation type="submission" date="2009-11" db="EMBL/GenBank/DDBJ databases">
        <authorList>
            <consortium name="The Broad Institute Genome Sequencing Platform"/>
            <person name="Ward D."/>
            <person name="Feldgarden M."/>
            <person name="Earl A."/>
            <person name="Young S.K."/>
            <person name="Zeng Q."/>
            <person name="Koehrsen M."/>
            <person name="Alvarado L."/>
            <person name="Berlin A."/>
            <person name="Bochicchio J."/>
            <person name="Borenstein D."/>
            <person name="Chapman S.B."/>
            <person name="Chen Z."/>
            <person name="Engels R."/>
            <person name="Freedman E."/>
            <person name="Gellesch M."/>
            <person name="Goldberg J."/>
            <person name="Griggs A."/>
            <person name="Gujja S."/>
            <person name="Heilman E."/>
            <person name="Heiman D."/>
            <person name="Hepburn T."/>
            <person name="Howarth C."/>
            <person name="Jen D."/>
            <person name="Larson L."/>
            <person name="Lewis B."/>
            <person name="Mehta T."/>
            <person name="Park D."/>
            <person name="Pearson M."/>
            <person name="Roberts A."/>
            <person name="Saif S."/>
            <person name="Shea T."/>
            <person name="Shenoy N."/>
            <person name="Sisk P."/>
            <person name="Stolte C."/>
            <person name="Sykes S."/>
            <person name="Thomson T."/>
            <person name="Walk T."/>
            <person name="White J."/>
            <person name="Yandava C."/>
            <person name="Izard J."/>
            <person name="Baranova O.V."/>
            <person name="Blanton J.M."/>
            <person name="Tanner A.C."/>
            <person name="Dewhirst F.E."/>
            <person name="Haas B."/>
            <person name="Nusbaum C."/>
            <person name="Birren B."/>
        </authorList>
    </citation>
    <scope>NUCLEOTIDE SEQUENCE [LARGE SCALE GENOMIC DNA]</scope>
    <source>
        <strain evidence="8">1-1 BBBD Race 1</strain>
    </source>
</reference>
<evidence type="ECO:0000256" key="2">
    <source>
        <dbReference type="ARBA" id="ARBA00022692"/>
    </source>
</evidence>
<dbReference type="OrthoDB" id="272512at2759"/>
<evidence type="ECO:0000256" key="7">
    <source>
        <dbReference type="SAM" id="Phobius"/>
    </source>
</evidence>
<keyword evidence="6" id="KW-0012">Acyltransferase</keyword>
<dbReference type="EMBL" id="ADAS02000111">
    <property type="protein sequence ID" value="OAV90015.1"/>
    <property type="molecule type" value="Genomic_DNA"/>
</dbReference>
<evidence type="ECO:0000313" key="8">
    <source>
        <dbReference type="EMBL" id="OAV90015.1"/>
    </source>
</evidence>
<dbReference type="PANTHER" id="PTHR23063">
    <property type="entry name" value="PHOSPHOLIPID ACYLTRANSFERASE"/>
    <property type="match status" value="1"/>
</dbReference>
<reference evidence="9" key="4">
    <citation type="submission" date="2025-05" db="UniProtKB">
        <authorList>
            <consortium name="EnsemblFungi"/>
        </authorList>
    </citation>
    <scope>IDENTIFICATION</scope>
    <source>
        <strain evidence="9">isolate 1-1 / race 1 (BBBD)</strain>
    </source>
</reference>
<keyword evidence="1" id="KW-0808">Transferase</keyword>
<evidence type="ECO:0000256" key="6">
    <source>
        <dbReference type="ARBA" id="ARBA00023315"/>
    </source>
</evidence>
<dbReference type="VEuPathDB" id="FungiDB:PTTG_07440"/>
<feature type="transmembrane region" description="Helical" evidence="7">
    <location>
        <begin position="46"/>
        <end position="70"/>
    </location>
</feature>
<name>A0A0C4F2W8_PUCT1</name>
<gene>
    <name evidence="8" type="ORF">PTTG_07440</name>
</gene>
<feature type="transmembrane region" description="Helical" evidence="7">
    <location>
        <begin position="76"/>
        <end position="97"/>
    </location>
</feature>
<reference evidence="8" key="2">
    <citation type="submission" date="2016-05" db="EMBL/GenBank/DDBJ databases">
        <title>Comparative analysis highlights variable genome content of wheat rusts and divergence of the mating loci.</title>
        <authorList>
            <person name="Cuomo C.A."/>
            <person name="Bakkeren G."/>
            <person name="Szabo L."/>
            <person name="Khalil H."/>
            <person name="Joly D."/>
            <person name="Goldberg J."/>
            <person name="Young S."/>
            <person name="Zeng Q."/>
            <person name="Fellers J."/>
        </authorList>
    </citation>
    <scope>NUCLEOTIDE SEQUENCE [LARGE SCALE GENOMIC DNA]</scope>
    <source>
        <strain evidence="8">1-1 BBBD Race 1</strain>
    </source>
</reference>
<dbReference type="AlphaFoldDB" id="A0A0C4F2W8"/>
<keyword evidence="2 7" id="KW-0812">Transmembrane</keyword>
<keyword evidence="5 7" id="KW-0472">Membrane</keyword>
<protein>
    <submittedName>
        <fullName evidence="8 9">Uncharacterized protein</fullName>
    </submittedName>
</protein>
<organism evidence="8">
    <name type="scientific">Puccinia triticina (isolate 1-1 / race 1 (BBBD))</name>
    <name type="common">Brown leaf rust fungus</name>
    <dbReference type="NCBI Taxonomy" id="630390"/>
    <lineage>
        <taxon>Eukaryota</taxon>
        <taxon>Fungi</taxon>
        <taxon>Dikarya</taxon>
        <taxon>Basidiomycota</taxon>
        <taxon>Pucciniomycotina</taxon>
        <taxon>Pucciniomycetes</taxon>
        <taxon>Pucciniales</taxon>
        <taxon>Pucciniaceae</taxon>
        <taxon>Puccinia</taxon>
    </lineage>
</organism>
<dbReference type="GO" id="GO:0006629">
    <property type="term" value="P:lipid metabolic process"/>
    <property type="evidence" value="ECO:0007669"/>
    <property type="project" value="UniProtKB-KW"/>
</dbReference>
<sequence>MILPTSPQDPSTGLAPFVYPLPPLSTVQLPRVAWIPLAPLALFRTAFLVILGVVFVIFETSTLIFSLFSVKFHSAFQYYCTAVFGRIALYLMGFTQLPSDPPFTRRNSSQKLISTPVRPGDLVVCNWSSYVDVIYLAYLYNPIFILPVVKDRVSSPGQEFLFSRMLERIETSLETFGCLSREFNNSADSKLPAEPHEHSPSKSDPNLTAFYHVASIDPGSIPSDGLHRAGFFSSNDQLFRARLRPDQSGC</sequence>
<dbReference type="PANTHER" id="PTHR23063:SF60">
    <property type="entry name" value="LYSOPHOSPHATIDIC ACID:OLEOYL-COA ACYLTRANSFERASE 1"/>
    <property type="match status" value="1"/>
</dbReference>
<evidence type="ECO:0000256" key="5">
    <source>
        <dbReference type="ARBA" id="ARBA00023136"/>
    </source>
</evidence>
<dbReference type="EnsemblFungi" id="PTTG_07440-t43_1">
    <property type="protein sequence ID" value="PTTG_07440-t43_1-p1"/>
    <property type="gene ID" value="PTTG_07440"/>
</dbReference>
<keyword evidence="3 7" id="KW-1133">Transmembrane helix</keyword>
<dbReference type="Proteomes" id="UP000005240">
    <property type="component" value="Unassembled WGS sequence"/>
</dbReference>